<dbReference type="STRING" id="907931.GCA_000165675_00962"/>
<gene>
    <name evidence="1" type="ORF">C5L23_000384</name>
</gene>
<evidence type="ECO:0000313" key="2">
    <source>
        <dbReference type="Proteomes" id="UP000295681"/>
    </source>
</evidence>
<protein>
    <recommendedName>
        <fullName evidence="3">DUF2577 domain-containing protein</fullName>
    </recommendedName>
</protein>
<comment type="caution">
    <text evidence="1">The sequence shown here is derived from an EMBL/GenBank/DDBJ whole genome shotgun (WGS) entry which is preliminary data.</text>
</comment>
<proteinExistence type="predicted"/>
<dbReference type="AlphaFoldDB" id="A0A4V3A2D9"/>
<reference evidence="1 2" key="1">
    <citation type="journal article" date="2019" name="Appl. Microbiol. Biotechnol.">
        <title>Uncovering carbohydrate metabolism through a genotype-phenotype association study of 56 lactic acid bacteria genomes.</title>
        <authorList>
            <person name="Buron-Moles G."/>
            <person name="Chailyan A."/>
            <person name="Dolejs I."/>
            <person name="Forster J."/>
            <person name="Miks M.H."/>
        </authorList>
    </citation>
    <scope>NUCLEOTIDE SEQUENCE [LARGE SCALE GENOMIC DNA]</scope>
    <source>
        <strain evidence="1 2">ATCC 700006</strain>
    </source>
</reference>
<evidence type="ECO:0008006" key="3">
    <source>
        <dbReference type="Google" id="ProtNLM"/>
    </source>
</evidence>
<keyword evidence="2" id="KW-1185">Reference proteome</keyword>
<sequence length="97" mass="10671">MAGEKLIDFIMQRHGNSSEYADIIFGIVSSINPLTIQVGDKLTLPSELLILGQNVSKRKIKIDGKSVEVDQSLNTKDSVAMIRMDGGQTFFVLEKTS</sequence>
<dbReference type="RefSeq" id="WP_010007783.1">
    <property type="nucleotide sequence ID" value="NZ_PUFI01000014.1"/>
</dbReference>
<organism evidence="1 2">
    <name type="scientific">Leuconostoc fallax</name>
    <dbReference type="NCBI Taxonomy" id="1251"/>
    <lineage>
        <taxon>Bacteria</taxon>
        <taxon>Bacillati</taxon>
        <taxon>Bacillota</taxon>
        <taxon>Bacilli</taxon>
        <taxon>Lactobacillales</taxon>
        <taxon>Lactobacillaceae</taxon>
        <taxon>Leuconostoc</taxon>
    </lineage>
</organism>
<dbReference type="Proteomes" id="UP000295681">
    <property type="component" value="Unassembled WGS sequence"/>
</dbReference>
<dbReference type="EMBL" id="PUFI01000014">
    <property type="protein sequence ID" value="TDG68078.1"/>
    <property type="molecule type" value="Genomic_DNA"/>
</dbReference>
<name>A0A4V3A2D9_9LACO</name>
<evidence type="ECO:0000313" key="1">
    <source>
        <dbReference type="EMBL" id="TDG68078.1"/>
    </source>
</evidence>
<dbReference type="InterPro" id="IPR022555">
    <property type="entry name" value="DUF2577"/>
</dbReference>
<dbReference type="Pfam" id="PF10844">
    <property type="entry name" value="DUF2577"/>
    <property type="match status" value="1"/>
</dbReference>
<accession>A0A4V3A2D9</accession>